<dbReference type="PROSITE" id="PS50279">
    <property type="entry name" value="BPTI_KUNITZ_2"/>
    <property type="match status" value="1"/>
</dbReference>
<evidence type="ECO:0000313" key="5">
    <source>
        <dbReference type="Proteomes" id="UP000694388"/>
    </source>
</evidence>
<sequence>MGLKPNTSYYQFAFFVCLFLSLMCHCLPVFVFSESCLLPFDEGMCYGYSLKWYFSNRKRACLQFRYRGCGGNKNRYNTKQHCEFTCQSLRKYSRANPVA</sequence>
<dbReference type="SMART" id="SM00131">
    <property type="entry name" value="KU"/>
    <property type="match status" value="1"/>
</dbReference>
<feature type="domain" description="BPTI/Kunitz inhibitor" evidence="3">
    <location>
        <begin position="36"/>
        <end position="86"/>
    </location>
</feature>
<reference evidence="4" key="1">
    <citation type="submission" date="2025-08" db="UniProtKB">
        <authorList>
            <consortium name="Ensembl"/>
        </authorList>
    </citation>
    <scope>IDENTIFICATION</scope>
</reference>
<dbReference type="SUPFAM" id="SSF57362">
    <property type="entry name" value="BPTI-like"/>
    <property type="match status" value="1"/>
</dbReference>
<evidence type="ECO:0000256" key="2">
    <source>
        <dbReference type="SAM" id="SignalP"/>
    </source>
</evidence>
<dbReference type="PROSITE" id="PS00280">
    <property type="entry name" value="BPTI_KUNITZ_1"/>
    <property type="match status" value="1"/>
</dbReference>
<dbReference type="Proteomes" id="UP000694388">
    <property type="component" value="Unplaced"/>
</dbReference>
<dbReference type="Ensembl" id="ENSEBUT00000018579.1">
    <property type="protein sequence ID" value="ENSEBUP00000018003.1"/>
    <property type="gene ID" value="ENSEBUG00000011252.1"/>
</dbReference>
<evidence type="ECO:0000259" key="3">
    <source>
        <dbReference type="PROSITE" id="PS50279"/>
    </source>
</evidence>
<keyword evidence="2" id="KW-0732">Signal</keyword>
<evidence type="ECO:0000313" key="4">
    <source>
        <dbReference type="Ensembl" id="ENSEBUP00000018003.1"/>
    </source>
</evidence>
<keyword evidence="5" id="KW-1185">Reference proteome</keyword>
<name>A0A8C4QN20_EPTBU</name>
<dbReference type="Gene3D" id="4.10.410.10">
    <property type="entry name" value="Pancreatic trypsin inhibitor Kunitz domain"/>
    <property type="match status" value="1"/>
</dbReference>
<feature type="chain" id="PRO_5034709698" description="BPTI/Kunitz inhibitor domain-containing protein" evidence="2">
    <location>
        <begin position="27"/>
        <end position="99"/>
    </location>
</feature>
<dbReference type="PRINTS" id="PR00759">
    <property type="entry name" value="BASICPTASE"/>
</dbReference>
<dbReference type="AlphaFoldDB" id="A0A8C4QN20"/>
<feature type="signal peptide" evidence="2">
    <location>
        <begin position="1"/>
        <end position="26"/>
    </location>
</feature>
<dbReference type="OMA" id="NTRTICC"/>
<dbReference type="InterPro" id="IPR002223">
    <property type="entry name" value="Kunitz_BPTI"/>
</dbReference>
<accession>A0A8C4QN20</accession>
<dbReference type="InterPro" id="IPR036880">
    <property type="entry name" value="Kunitz_BPTI_sf"/>
</dbReference>
<organism evidence="4 5">
    <name type="scientific">Eptatretus burgeri</name>
    <name type="common">Inshore hagfish</name>
    <dbReference type="NCBI Taxonomy" id="7764"/>
    <lineage>
        <taxon>Eukaryota</taxon>
        <taxon>Metazoa</taxon>
        <taxon>Chordata</taxon>
        <taxon>Craniata</taxon>
        <taxon>Vertebrata</taxon>
        <taxon>Cyclostomata</taxon>
        <taxon>Myxini</taxon>
        <taxon>Myxiniformes</taxon>
        <taxon>Myxinidae</taxon>
        <taxon>Eptatretinae</taxon>
        <taxon>Eptatretus</taxon>
    </lineage>
</organism>
<dbReference type="PANTHER" id="PTHR47769:SF1">
    <property type="entry name" value="WAP FOUR-DISULFIDE CORE DOMAIN PROTEIN 8"/>
    <property type="match status" value="1"/>
</dbReference>
<dbReference type="Pfam" id="PF00014">
    <property type="entry name" value="Kunitz_BPTI"/>
    <property type="match status" value="1"/>
</dbReference>
<proteinExistence type="predicted"/>
<dbReference type="GeneTree" id="ENSGT00990000208291"/>
<protein>
    <recommendedName>
        <fullName evidence="3">BPTI/Kunitz inhibitor domain-containing protein</fullName>
    </recommendedName>
</protein>
<dbReference type="GO" id="GO:0004867">
    <property type="term" value="F:serine-type endopeptidase inhibitor activity"/>
    <property type="evidence" value="ECO:0007669"/>
    <property type="project" value="InterPro"/>
</dbReference>
<dbReference type="PANTHER" id="PTHR47769">
    <property type="entry name" value="WAP FOUR-DISULFIDE CORE DOMAIN PROTEIN 8"/>
    <property type="match status" value="1"/>
</dbReference>
<dbReference type="FunFam" id="4.10.410.10:FF:000020">
    <property type="entry name" value="Collagen, type VI, alpha 3"/>
    <property type="match status" value="1"/>
</dbReference>
<dbReference type="InterPro" id="IPR020901">
    <property type="entry name" value="Prtase_inh_Kunz-CS"/>
</dbReference>
<reference evidence="4" key="2">
    <citation type="submission" date="2025-09" db="UniProtKB">
        <authorList>
            <consortium name="Ensembl"/>
        </authorList>
    </citation>
    <scope>IDENTIFICATION</scope>
</reference>
<evidence type="ECO:0000256" key="1">
    <source>
        <dbReference type="ARBA" id="ARBA00023157"/>
    </source>
</evidence>
<keyword evidence="1" id="KW-1015">Disulfide bond</keyword>